<evidence type="ECO:0000259" key="9">
    <source>
        <dbReference type="PROSITE" id="PS50002"/>
    </source>
</evidence>
<dbReference type="OrthoDB" id="5340910at2759"/>
<keyword evidence="2 6" id="KW-0728">SH3 domain</keyword>
<dbReference type="EMBL" id="JAADYS010002715">
    <property type="protein sequence ID" value="KAF4455814.1"/>
    <property type="molecule type" value="Genomic_DNA"/>
</dbReference>
<dbReference type="InterPro" id="IPR036028">
    <property type="entry name" value="SH3-like_dom_sf"/>
</dbReference>
<keyword evidence="5 8" id="KW-0472">Membrane</keyword>
<dbReference type="Proteomes" id="UP000554235">
    <property type="component" value="Unassembled WGS sequence"/>
</dbReference>
<dbReference type="InterPro" id="IPR001452">
    <property type="entry name" value="SH3_domain"/>
</dbReference>
<dbReference type="PANTHER" id="PTHR15549">
    <property type="entry name" value="PAIRED IMMUNOGLOBULIN-LIKE TYPE 2 RECEPTOR"/>
    <property type="match status" value="1"/>
</dbReference>
<dbReference type="GO" id="GO:0016020">
    <property type="term" value="C:membrane"/>
    <property type="evidence" value="ECO:0007669"/>
    <property type="project" value="UniProtKB-SubCell"/>
</dbReference>
<comment type="subcellular location">
    <subcellularLocation>
        <location evidence="1">Membrane</location>
        <topology evidence="1">Single-pass membrane protein</topology>
    </subcellularLocation>
</comment>
<feature type="region of interest" description="Disordered" evidence="7">
    <location>
        <begin position="399"/>
        <end position="430"/>
    </location>
</feature>
<sequence>MHIRHLHLHRRDEGLFGFGNIAHEIDGASDTKKRHVEKREPQAIKTVFKTLEATFEGKIGGYKTVVIGAKPTDAEDKAPAVTQRPSNDDEEEDDDEDQKKEAEEKKKQEQEEAEEEAAKKKAQEEAKKEAQEEAKKEAEEEAKKEAQEEAAKEKQKEKEEQAKKEAAAEKTRSKTKDDEDEESTTAKPTRTRLQTTSDDPSSIPSVISNPTETQSIESVLAKATGGASASTPIDPAADMSGTSTLSGSSETAEASSSGGTTAGTKAGIAFGVLGGLLAVGLLVFFIFSKRRKQAEMERLENDDEKLNGPIGGGRGMDNGMSGMNTMGATGTTGAMGAVVATRAVTPEVDETASIRTAAKAPRVSLRPVTQFLPNWNGLENQKRTSKGAAMTLAVPAAASAATATGPLSPRTPGGSVWERPSTAQSADSANPFGHQAERVATPVQDDTQARNLPASPASQKSTIAVVAAAAIPAASAPVSPGGSVSPQSPANDPFTANGPPVSAGAALLARKTSMRKDSPKAIDLTLPNPPLATVPASPAGTEFSTSSAAPGAPEAASSGAAAIAAAGGPVNSAVHRVQLDFKPTLDDELELKAGDLVRLLHEYDDGWAQCIRLDRSRQGVVPRTCLSTRPVKPRPAQSGPRSGPPVKPVGPPRGPGPNHPQGQRPMTPQGNFGQGRPASPAGRPMTPNGSPQSPMGPPMGAPGRPAGPPMSPGPRSQSPGPRQGPPGGRPMSPGPRSQSPGPAGGRSQSPSG</sequence>
<feature type="compositionally biased region" description="Polar residues" evidence="7">
    <location>
        <begin position="185"/>
        <end position="194"/>
    </location>
</feature>
<evidence type="ECO:0000256" key="2">
    <source>
        <dbReference type="ARBA" id="ARBA00022443"/>
    </source>
</evidence>
<evidence type="ECO:0000256" key="3">
    <source>
        <dbReference type="ARBA" id="ARBA00022692"/>
    </source>
</evidence>
<feature type="compositionally biased region" description="Pro residues" evidence="7">
    <location>
        <begin position="694"/>
        <end position="712"/>
    </location>
</feature>
<feature type="region of interest" description="Disordered" evidence="7">
    <location>
        <begin position="535"/>
        <end position="554"/>
    </location>
</feature>
<dbReference type="CDD" id="cd11854">
    <property type="entry name" value="SH3_Fus1p"/>
    <property type="match status" value="1"/>
</dbReference>
<feature type="compositionally biased region" description="Basic and acidic residues" evidence="7">
    <location>
        <begin position="97"/>
        <end position="177"/>
    </location>
</feature>
<dbReference type="PROSITE" id="PS50002">
    <property type="entry name" value="SH3"/>
    <property type="match status" value="1"/>
</dbReference>
<keyword evidence="3 8" id="KW-0812">Transmembrane</keyword>
<dbReference type="AlphaFoldDB" id="A0A8H4KUB0"/>
<accession>A0A8H4KUB0</accession>
<comment type="caution">
    <text evidence="10">The sequence shown here is derived from an EMBL/GenBank/DDBJ whole genome shotgun (WGS) entry which is preliminary data.</text>
</comment>
<evidence type="ECO:0000256" key="5">
    <source>
        <dbReference type="ARBA" id="ARBA00023136"/>
    </source>
</evidence>
<dbReference type="PANTHER" id="PTHR15549:SF6">
    <property type="entry name" value="MID2 DOMAIN-CONTAINING PROTEIN"/>
    <property type="match status" value="1"/>
</dbReference>
<reference evidence="10 11" key="1">
    <citation type="submission" date="2020-01" db="EMBL/GenBank/DDBJ databases">
        <title>Identification and distribution of gene clusters putatively required for synthesis of sphingolipid metabolism inhibitors in phylogenetically diverse species of the filamentous fungus Fusarium.</title>
        <authorList>
            <person name="Kim H.-S."/>
            <person name="Busman M."/>
            <person name="Brown D.W."/>
            <person name="Divon H."/>
            <person name="Uhlig S."/>
            <person name="Proctor R.H."/>
        </authorList>
    </citation>
    <scope>NUCLEOTIDE SEQUENCE [LARGE SCALE GENOMIC DNA]</scope>
    <source>
        <strain evidence="10 11">NRRL 20459</strain>
    </source>
</reference>
<feature type="region of interest" description="Disordered" evidence="7">
    <location>
        <begin position="70"/>
        <end position="260"/>
    </location>
</feature>
<feature type="compositionally biased region" description="Low complexity" evidence="7">
    <location>
        <begin position="195"/>
        <end position="208"/>
    </location>
</feature>
<evidence type="ECO:0000256" key="7">
    <source>
        <dbReference type="SAM" id="MobiDB-lite"/>
    </source>
</evidence>
<evidence type="ECO:0000256" key="8">
    <source>
        <dbReference type="SAM" id="Phobius"/>
    </source>
</evidence>
<evidence type="ECO:0000256" key="6">
    <source>
        <dbReference type="PROSITE-ProRule" id="PRU00192"/>
    </source>
</evidence>
<dbReference type="Gene3D" id="2.30.30.40">
    <property type="entry name" value="SH3 Domains"/>
    <property type="match status" value="1"/>
</dbReference>
<evidence type="ECO:0000256" key="4">
    <source>
        <dbReference type="ARBA" id="ARBA00022989"/>
    </source>
</evidence>
<feature type="compositionally biased region" description="Low complexity" evidence="7">
    <location>
        <begin position="475"/>
        <end position="490"/>
    </location>
</feature>
<dbReference type="SMART" id="SM00326">
    <property type="entry name" value="SH3"/>
    <property type="match status" value="1"/>
</dbReference>
<evidence type="ECO:0000313" key="10">
    <source>
        <dbReference type="EMBL" id="KAF4455814.1"/>
    </source>
</evidence>
<gene>
    <name evidence="10" type="ORF">FALBO_15552</name>
</gene>
<evidence type="ECO:0000313" key="11">
    <source>
        <dbReference type="Proteomes" id="UP000554235"/>
    </source>
</evidence>
<dbReference type="SUPFAM" id="SSF50044">
    <property type="entry name" value="SH3-domain"/>
    <property type="match status" value="1"/>
</dbReference>
<name>A0A8H4KUB0_9HYPO</name>
<keyword evidence="11" id="KW-1185">Reference proteome</keyword>
<evidence type="ECO:0000256" key="1">
    <source>
        <dbReference type="ARBA" id="ARBA00004167"/>
    </source>
</evidence>
<dbReference type="InterPro" id="IPR051694">
    <property type="entry name" value="Immunoregulatory_rcpt-like"/>
</dbReference>
<dbReference type="InterPro" id="IPR035521">
    <property type="entry name" value="Fus1_SH3"/>
</dbReference>
<proteinExistence type="predicted"/>
<protein>
    <submittedName>
        <fullName evidence="10">Variant sh3</fullName>
    </submittedName>
</protein>
<feature type="region of interest" description="Disordered" evidence="7">
    <location>
        <begin position="475"/>
        <end position="502"/>
    </location>
</feature>
<feature type="compositionally biased region" description="Low complexity" evidence="7">
    <location>
        <begin position="729"/>
        <end position="752"/>
    </location>
</feature>
<feature type="non-terminal residue" evidence="10">
    <location>
        <position position="752"/>
    </location>
</feature>
<organism evidence="10 11">
    <name type="scientific">Fusarium albosuccineum</name>
    <dbReference type="NCBI Taxonomy" id="1237068"/>
    <lineage>
        <taxon>Eukaryota</taxon>
        <taxon>Fungi</taxon>
        <taxon>Dikarya</taxon>
        <taxon>Ascomycota</taxon>
        <taxon>Pezizomycotina</taxon>
        <taxon>Sordariomycetes</taxon>
        <taxon>Hypocreomycetidae</taxon>
        <taxon>Hypocreales</taxon>
        <taxon>Nectriaceae</taxon>
        <taxon>Fusarium</taxon>
        <taxon>Fusarium decemcellulare species complex</taxon>
    </lineage>
</organism>
<feature type="region of interest" description="Disordered" evidence="7">
    <location>
        <begin position="624"/>
        <end position="752"/>
    </location>
</feature>
<dbReference type="Pfam" id="PF14604">
    <property type="entry name" value="SH3_9"/>
    <property type="match status" value="1"/>
</dbReference>
<feature type="compositionally biased region" description="Low complexity" evidence="7">
    <location>
        <begin position="240"/>
        <end position="260"/>
    </location>
</feature>
<feature type="compositionally biased region" description="Pro residues" evidence="7">
    <location>
        <begin position="642"/>
        <end position="658"/>
    </location>
</feature>
<keyword evidence="4 8" id="KW-1133">Transmembrane helix</keyword>
<feature type="transmembrane region" description="Helical" evidence="8">
    <location>
        <begin position="266"/>
        <end position="288"/>
    </location>
</feature>
<dbReference type="GO" id="GO:0071944">
    <property type="term" value="C:cell periphery"/>
    <property type="evidence" value="ECO:0007669"/>
    <property type="project" value="UniProtKB-ARBA"/>
</dbReference>
<feature type="domain" description="SH3" evidence="9">
    <location>
        <begin position="570"/>
        <end position="631"/>
    </location>
</feature>